<dbReference type="EC" id="2.3.-.-" evidence="3"/>
<dbReference type="SUPFAM" id="SSF55729">
    <property type="entry name" value="Acyl-CoA N-acyltransferases (Nat)"/>
    <property type="match status" value="1"/>
</dbReference>
<sequence>MSPRERPFAPEDLDWLVAEHQVHYARSDGFDDSFGALVREVAQGFLDRGREPRETGIVLEDEGTRLGTIFVAEHASGAAQLRLFYLADAARGRGFGYRLLRQAEAFASRAGYTRMLLWTHESHTAAGRLYQSAGWRLVSSEPVHHFGAGMVVQHWERSL</sequence>
<dbReference type="Pfam" id="PF00583">
    <property type="entry name" value="Acetyltransf_1"/>
    <property type="match status" value="1"/>
</dbReference>
<comment type="caution">
    <text evidence="3">The sequence shown here is derived from an EMBL/GenBank/DDBJ whole genome shotgun (WGS) entry which is preliminary data.</text>
</comment>
<evidence type="ECO:0000259" key="2">
    <source>
        <dbReference type="PROSITE" id="PS51186"/>
    </source>
</evidence>
<reference evidence="4" key="1">
    <citation type="journal article" date="2019" name="Int. J. Syst. Evol. Microbiol.">
        <title>The Global Catalogue of Microorganisms (GCM) 10K type strain sequencing project: providing services to taxonomists for standard genome sequencing and annotation.</title>
        <authorList>
            <consortium name="The Broad Institute Genomics Platform"/>
            <consortium name="The Broad Institute Genome Sequencing Center for Infectious Disease"/>
            <person name="Wu L."/>
            <person name="Ma J."/>
        </authorList>
    </citation>
    <scope>NUCLEOTIDE SEQUENCE [LARGE SCALE GENOMIC DNA]</scope>
    <source>
        <strain evidence="4">CCUG 62953</strain>
    </source>
</reference>
<organism evidence="3 4">
    <name type="scientific">Litorisediminicola beolgyonensis</name>
    <dbReference type="NCBI Taxonomy" id="1173614"/>
    <lineage>
        <taxon>Bacteria</taxon>
        <taxon>Pseudomonadati</taxon>
        <taxon>Pseudomonadota</taxon>
        <taxon>Alphaproteobacteria</taxon>
        <taxon>Rhodobacterales</taxon>
        <taxon>Paracoccaceae</taxon>
        <taxon>Litorisediminicola</taxon>
    </lineage>
</organism>
<dbReference type="InterPro" id="IPR016181">
    <property type="entry name" value="Acyl_CoA_acyltransferase"/>
</dbReference>
<keyword evidence="4" id="KW-1185">Reference proteome</keyword>
<dbReference type="CDD" id="cd04301">
    <property type="entry name" value="NAT_SF"/>
    <property type="match status" value="1"/>
</dbReference>
<accession>A0ABW3ZDW7</accession>
<protein>
    <submittedName>
        <fullName evidence="3">GNAT family N-acetyltransferase</fullName>
        <ecNumber evidence="3">2.3.-.-</ecNumber>
    </submittedName>
</protein>
<dbReference type="PROSITE" id="PS51186">
    <property type="entry name" value="GNAT"/>
    <property type="match status" value="1"/>
</dbReference>
<evidence type="ECO:0000256" key="1">
    <source>
        <dbReference type="ARBA" id="ARBA00022679"/>
    </source>
</evidence>
<dbReference type="PANTHER" id="PTHR13947">
    <property type="entry name" value="GNAT FAMILY N-ACETYLTRANSFERASE"/>
    <property type="match status" value="1"/>
</dbReference>
<keyword evidence="3" id="KW-0012">Acyltransferase</keyword>
<dbReference type="InterPro" id="IPR050769">
    <property type="entry name" value="NAT_camello-type"/>
</dbReference>
<dbReference type="Proteomes" id="UP001597135">
    <property type="component" value="Unassembled WGS sequence"/>
</dbReference>
<evidence type="ECO:0000313" key="4">
    <source>
        <dbReference type="Proteomes" id="UP001597135"/>
    </source>
</evidence>
<dbReference type="PANTHER" id="PTHR13947:SF37">
    <property type="entry name" value="LD18367P"/>
    <property type="match status" value="1"/>
</dbReference>
<name>A0ABW3ZDW7_9RHOB</name>
<proteinExistence type="predicted"/>
<gene>
    <name evidence="3" type="ORF">ACFQ4E_00640</name>
</gene>
<dbReference type="GO" id="GO:0016746">
    <property type="term" value="F:acyltransferase activity"/>
    <property type="evidence" value="ECO:0007669"/>
    <property type="project" value="UniProtKB-KW"/>
</dbReference>
<feature type="domain" description="N-acetyltransferase" evidence="2">
    <location>
        <begin position="3"/>
        <end position="159"/>
    </location>
</feature>
<dbReference type="InterPro" id="IPR000182">
    <property type="entry name" value="GNAT_dom"/>
</dbReference>
<evidence type="ECO:0000313" key="3">
    <source>
        <dbReference type="EMBL" id="MFD1340923.1"/>
    </source>
</evidence>
<dbReference type="EMBL" id="JBHTMU010000001">
    <property type="protein sequence ID" value="MFD1340923.1"/>
    <property type="molecule type" value="Genomic_DNA"/>
</dbReference>
<dbReference type="Gene3D" id="3.40.630.30">
    <property type="match status" value="1"/>
</dbReference>
<keyword evidence="1 3" id="KW-0808">Transferase</keyword>
<dbReference type="RefSeq" id="WP_386800982.1">
    <property type="nucleotide sequence ID" value="NZ_JBHTMU010000001.1"/>
</dbReference>